<accession>U2KW04</accession>
<dbReference type="Pfam" id="PF01833">
    <property type="entry name" value="TIG"/>
    <property type="match status" value="1"/>
</dbReference>
<dbReference type="InterPro" id="IPR014756">
    <property type="entry name" value="Ig_E-set"/>
</dbReference>
<evidence type="ECO:0000313" key="4">
    <source>
        <dbReference type="EMBL" id="ERK02627.1"/>
    </source>
</evidence>
<dbReference type="InterPro" id="IPR002909">
    <property type="entry name" value="IPT_dom"/>
</dbReference>
<evidence type="ECO:0000259" key="2">
    <source>
        <dbReference type="SMART" id="SM00460"/>
    </source>
</evidence>
<dbReference type="EMBL" id="AUZJ01000009">
    <property type="protein sequence ID" value="ERF61639.1"/>
    <property type="molecule type" value="Genomic_DNA"/>
</dbReference>
<dbReference type="Proteomes" id="UP000016646">
    <property type="component" value="Unassembled WGS sequence"/>
</dbReference>
<dbReference type="Proteomes" id="UP000016412">
    <property type="component" value="Unassembled WGS sequence"/>
</dbReference>
<dbReference type="PANTHER" id="PTHR38339:SF1">
    <property type="entry name" value="TRANSGLUTAMINASE-LIKE DOMAIN-CONTAINING PROTEIN"/>
    <property type="match status" value="1"/>
</dbReference>
<dbReference type="Gene3D" id="2.60.40.10">
    <property type="entry name" value="Immunoglobulins"/>
    <property type="match status" value="2"/>
</dbReference>
<dbReference type="eggNOG" id="COG1305">
    <property type="taxonomic scope" value="Bacteria"/>
</dbReference>
<gene>
    <name evidence="4" type="ORF">HMPREF0860_0087</name>
    <name evidence="3" type="ORF">HMPREF1325_2335</name>
</gene>
<dbReference type="InterPro" id="IPR038765">
    <property type="entry name" value="Papain-like_cys_pep_sf"/>
</dbReference>
<dbReference type="STRING" id="1125725.HMPREF1325_2335"/>
<dbReference type="SUPFAM" id="SSF54001">
    <property type="entry name" value="Cysteine proteinases"/>
    <property type="match status" value="1"/>
</dbReference>
<evidence type="ECO:0000313" key="6">
    <source>
        <dbReference type="Proteomes" id="UP000016646"/>
    </source>
</evidence>
<dbReference type="Gene3D" id="3.10.620.30">
    <property type="match status" value="1"/>
</dbReference>
<dbReference type="PANTHER" id="PTHR38339">
    <property type="entry name" value="TRANSGLUTAMINASE DOMAIN PROTEIN"/>
    <property type="match status" value="1"/>
</dbReference>
<keyword evidence="1" id="KW-0812">Transmembrane</keyword>
<dbReference type="PATRIC" id="fig|1125725.3.peg.399"/>
<protein>
    <submittedName>
        <fullName evidence="3">Transglutaminase-like protein</fullName>
    </submittedName>
</protein>
<feature type="domain" description="Transglutaminase-like" evidence="2">
    <location>
        <begin position="424"/>
        <end position="486"/>
    </location>
</feature>
<dbReference type="RefSeq" id="WP_021329515.1">
    <property type="nucleotide sequence ID" value="NZ_AUZJ01000009.1"/>
</dbReference>
<evidence type="ECO:0000256" key="1">
    <source>
        <dbReference type="SAM" id="Phobius"/>
    </source>
</evidence>
<dbReference type="SUPFAM" id="SSF81296">
    <property type="entry name" value="E set domains"/>
    <property type="match status" value="2"/>
</dbReference>
<keyword evidence="6" id="KW-1185">Reference proteome</keyword>
<evidence type="ECO:0000313" key="3">
    <source>
        <dbReference type="EMBL" id="ERF61639.1"/>
    </source>
</evidence>
<dbReference type="OrthoDB" id="9787782at2"/>
<feature type="transmembrane region" description="Helical" evidence="1">
    <location>
        <begin position="16"/>
        <end position="38"/>
    </location>
</feature>
<name>U2KW04_TRESO</name>
<keyword evidence="1" id="KW-0472">Membrane</keyword>
<organism evidence="3 5">
    <name type="scientific">Treponema socranskii subsp. socranskii VPI DR56BR1116 = ATCC 35536</name>
    <dbReference type="NCBI Taxonomy" id="1125725"/>
    <lineage>
        <taxon>Bacteria</taxon>
        <taxon>Pseudomonadati</taxon>
        <taxon>Spirochaetota</taxon>
        <taxon>Spirochaetia</taxon>
        <taxon>Spirochaetales</taxon>
        <taxon>Treponemataceae</taxon>
        <taxon>Treponema</taxon>
    </lineage>
</organism>
<dbReference type="InterPro" id="IPR013783">
    <property type="entry name" value="Ig-like_fold"/>
</dbReference>
<proteinExistence type="predicted"/>
<comment type="caution">
    <text evidence="3">The sequence shown here is derived from an EMBL/GenBank/DDBJ whole genome shotgun (WGS) entry which is preliminary data.</text>
</comment>
<dbReference type="Pfam" id="PF01841">
    <property type="entry name" value="Transglut_core"/>
    <property type="match status" value="1"/>
</dbReference>
<reference evidence="5 6" key="1">
    <citation type="submission" date="2013-08" db="EMBL/GenBank/DDBJ databases">
        <authorList>
            <person name="Durkin A.S."/>
            <person name="Haft D.R."/>
            <person name="McCorrison J."/>
            <person name="Torralba M."/>
            <person name="Gillis M."/>
            <person name="Haft D.H."/>
            <person name="Methe B."/>
            <person name="Sutton G."/>
            <person name="Nelson K.E."/>
        </authorList>
    </citation>
    <scope>NUCLEOTIDE SEQUENCE [LARGE SCALE GENOMIC DNA]</scope>
    <source>
        <strain evidence="4 6">ATCC 35536</strain>
        <strain evidence="3 5">VPI DR56BR1116</strain>
    </source>
</reference>
<dbReference type="InterPro" id="IPR002931">
    <property type="entry name" value="Transglutaminase-like"/>
</dbReference>
<dbReference type="EMBL" id="AVQI01000050">
    <property type="protein sequence ID" value="ERK02627.1"/>
    <property type="molecule type" value="Genomic_DNA"/>
</dbReference>
<evidence type="ECO:0000313" key="5">
    <source>
        <dbReference type="Proteomes" id="UP000016412"/>
    </source>
</evidence>
<sequence length="568" mass="62604">MISSGQFSYSFRKSPLFRTMCAAALIAFVCCIVLIITMRMRRKPVIEKLDPPIGAPGDLVVIKGKHFGSIKNEGYVEFAGSKLTASSYISWTDTEIKVVLPANVGDGLVFIGTKTSRSEPSFFTNEREIPVAVRPKAQTAVPFIASVSNASPAVGDLIVIFGKNFGNTHDTADVYFTTERETPLNRSALSYETGTAGTLHIPASKSDFDYEFWSDTEIRVRVPDGAASGTLYIETPAGRSAPQKILIDSRAGSKAYGMQRTYIAQLAADINNVETKQPATIRFYFPRPVLTAAQPFAELTECEPEPAIADYQNTIVHQLQATKGPSPAKRRFSQNFVISVYEVKSAVQPKYIRPYTDMNKALYAAATRADKFIPSDDRAVTNLAAAIVGKETNPYLKAKLIYSYMLDNYKLRDAASKPESPLNLIKNKRGDAYCFALLYTALLRATGIPALADCGVLVDRDLHTRNHWWCEFYLHGIGWIPADPSLGAGLSYEGWSETGDARNYYFGNLDSQHITFTRGINDLKPAAGNTKTVQHPRGYALQSVWEESSQGTVQYSSFWADPAILGVY</sequence>
<keyword evidence="1" id="KW-1133">Transmembrane helix</keyword>
<dbReference type="SMART" id="SM00460">
    <property type="entry name" value="TGc"/>
    <property type="match status" value="1"/>
</dbReference>
<dbReference type="AlphaFoldDB" id="U2KW04"/>